<keyword evidence="6 8" id="KW-0862">Zinc</keyword>
<dbReference type="InterPro" id="IPR054418">
    <property type="entry name" value="MQNX/HUTI_composite_N"/>
</dbReference>
<comment type="cofactor">
    <cofactor evidence="8">
        <name>Zn(2+)</name>
        <dbReference type="ChEBI" id="CHEBI:29105"/>
    </cofactor>
    <text evidence="8">Binds 1 zinc ion per subunit.</text>
</comment>
<dbReference type="Gene3D" id="2.30.40.10">
    <property type="entry name" value="Urease, subunit C, domain 1"/>
    <property type="match status" value="1"/>
</dbReference>
<dbReference type="InterPro" id="IPR006680">
    <property type="entry name" value="Amidohydro-rel"/>
</dbReference>
<dbReference type="PANTHER" id="PTHR11271:SF6">
    <property type="entry name" value="GUANINE DEAMINASE"/>
    <property type="match status" value="1"/>
</dbReference>
<comment type="catalytic activity">
    <reaction evidence="8">
        <text>guanine + H2O + H(+) = xanthine + NH4(+)</text>
        <dbReference type="Rhea" id="RHEA:14665"/>
        <dbReference type="ChEBI" id="CHEBI:15377"/>
        <dbReference type="ChEBI" id="CHEBI:15378"/>
        <dbReference type="ChEBI" id="CHEBI:16235"/>
        <dbReference type="ChEBI" id="CHEBI:17712"/>
        <dbReference type="ChEBI" id="CHEBI:28938"/>
        <dbReference type="EC" id="3.5.4.3"/>
    </reaction>
</comment>
<dbReference type="InterPro" id="IPR011059">
    <property type="entry name" value="Metal-dep_hydrolase_composite"/>
</dbReference>
<keyword evidence="4 8" id="KW-0479">Metal-binding</keyword>
<dbReference type="Pfam" id="PF01979">
    <property type="entry name" value="Amidohydro_1"/>
    <property type="match status" value="1"/>
</dbReference>
<evidence type="ECO:0000313" key="11">
    <source>
        <dbReference type="EMBL" id="HGY08666.1"/>
    </source>
</evidence>
<evidence type="ECO:0000256" key="3">
    <source>
        <dbReference type="ARBA" id="ARBA00012781"/>
    </source>
</evidence>
<dbReference type="GO" id="GO:0008270">
    <property type="term" value="F:zinc ion binding"/>
    <property type="evidence" value="ECO:0007669"/>
    <property type="project" value="UniProtKB-UniRule"/>
</dbReference>
<dbReference type="PANTHER" id="PTHR11271">
    <property type="entry name" value="GUANINE DEAMINASE"/>
    <property type="match status" value="1"/>
</dbReference>
<evidence type="ECO:0000256" key="1">
    <source>
        <dbReference type="ARBA" id="ARBA00004984"/>
    </source>
</evidence>
<accession>A0A7C4VAX5</accession>
<dbReference type="GO" id="GO:0006147">
    <property type="term" value="P:guanine catabolic process"/>
    <property type="evidence" value="ECO:0007669"/>
    <property type="project" value="UniProtKB-UniRule"/>
</dbReference>
<feature type="domain" description="Amidohydrolase-related" evidence="9">
    <location>
        <begin position="55"/>
        <end position="418"/>
    </location>
</feature>
<evidence type="ECO:0000256" key="8">
    <source>
        <dbReference type="RuleBase" id="RU366009"/>
    </source>
</evidence>
<evidence type="ECO:0000259" key="9">
    <source>
        <dbReference type="Pfam" id="PF01979"/>
    </source>
</evidence>
<evidence type="ECO:0000256" key="7">
    <source>
        <dbReference type="NCBIfam" id="TIGR02967"/>
    </source>
</evidence>
<keyword evidence="5 8" id="KW-0378">Hydrolase</keyword>
<organism evidence="11">
    <name type="scientific">Oceanithermus profundus</name>
    <dbReference type="NCBI Taxonomy" id="187137"/>
    <lineage>
        <taxon>Bacteria</taxon>
        <taxon>Thermotogati</taxon>
        <taxon>Deinococcota</taxon>
        <taxon>Deinococci</taxon>
        <taxon>Thermales</taxon>
        <taxon>Thermaceae</taxon>
        <taxon>Oceanithermus</taxon>
    </lineage>
</organism>
<evidence type="ECO:0000259" key="10">
    <source>
        <dbReference type="Pfam" id="PF22039"/>
    </source>
</evidence>
<evidence type="ECO:0000256" key="6">
    <source>
        <dbReference type="ARBA" id="ARBA00022833"/>
    </source>
</evidence>
<gene>
    <name evidence="11" type="primary">guaD</name>
    <name evidence="11" type="ORF">ENK37_01225</name>
</gene>
<comment type="pathway">
    <text evidence="1 8">Purine metabolism; guanine degradation; xanthine from guanine: step 1/1.</text>
</comment>
<dbReference type="SUPFAM" id="SSF51556">
    <property type="entry name" value="Metallo-dependent hydrolases"/>
    <property type="match status" value="1"/>
</dbReference>
<evidence type="ECO:0000256" key="5">
    <source>
        <dbReference type="ARBA" id="ARBA00022801"/>
    </source>
</evidence>
<reference evidence="11" key="1">
    <citation type="journal article" date="2020" name="mSystems">
        <title>Genome- and Community-Level Interaction Insights into Carbon Utilization and Element Cycling Functions of Hydrothermarchaeota in Hydrothermal Sediment.</title>
        <authorList>
            <person name="Zhou Z."/>
            <person name="Liu Y."/>
            <person name="Xu W."/>
            <person name="Pan J."/>
            <person name="Luo Z.H."/>
            <person name="Li M."/>
        </authorList>
    </citation>
    <scope>NUCLEOTIDE SEQUENCE [LARGE SCALE GENOMIC DNA]</scope>
    <source>
        <strain evidence="11">HyVt-570</strain>
    </source>
</reference>
<comment type="similarity">
    <text evidence="2 8">Belongs to the metallo-dependent hydrolases superfamily. ATZ/TRZ family.</text>
</comment>
<dbReference type="EMBL" id="DRPZ01000033">
    <property type="protein sequence ID" value="HGY08666.1"/>
    <property type="molecule type" value="Genomic_DNA"/>
</dbReference>
<evidence type="ECO:0000256" key="2">
    <source>
        <dbReference type="ARBA" id="ARBA00006745"/>
    </source>
</evidence>
<comment type="caution">
    <text evidence="11">The sequence shown here is derived from an EMBL/GenBank/DDBJ whole genome shotgun (WGS) entry which is preliminary data.</text>
</comment>
<dbReference type="AlphaFoldDB" id="A0A7C4VAX5"/>
<dbReference type="EC" id="3.5.4.3" evidence="3 7"/>
<dbReference type="NCBIfam" id="NF006679">
    <property type="entry name" value="PRK09228.1"/>
    <property type="match status" value="1"/>
</dbReference>
<dbReference type="InterPro" id="IPR014311">
    <property type="entry name" value="Guanine_deaminase"/>
</dbReference>
<dbReference type="GO" id="GO:0008892">
    <property type="term" value="F:guanine deaminase activity"/>
    <property type="evidence" value="ECO:0007669"/>
    <property type="project" value="UniProtKB-UniRule"/>
</dbReference>
<dbReference type="Proteomes" id="UP000885759">
    <property type="component" value="Unassembled WGS sequence"/>
</dbReference>
<dbReference type="SUPFAM" id="SSF51338">
    <property type="entry name" value="Composite domain of metallo-dependent hydrolases"/>
    <property type="match status" value="2"/>
</dbReference>
<dbReference type="InterPro" id="IPR051607">
    <property type="entry name" value="Metallo-dep_hydrolases"/>
</dbReference>
<proteinExistence type="inferred from homology"/>
<comment type="function">
    <text evidence="8">Catalyzes the hydrolytic deamination of guanine, producing xanthine and ammonia.</text>
</comment>
<feature type="domain" description="Aminodeoxyfutalosine deaminase/Imidazolonepropionase-like composite" evidence="10">
    <location>
        <begin position="20"/>
        <end position="45"/>
    </location>
</feature>
<evidence type="ECO:0000256" key="4">
    <source>
        <dbReference type="ARBA" id="ARBA00022723"/>
    </source>
</evidence>
<dbReference type="InterPro" id="IPR032466">
    <property type="entry name" value="Metal_Hydrolase"/>
</dbReference>
<dbReference type="UniPathway" id="UPA00603">
    <property type="reaction ID" value="UER00660"/>
</dbReference>
<dbReference type="Pfam" id="PF22039">
    <property type="entry name" value="HUTI_composite_bact"/>
    <property type="match status" value="1"/>
</dbReference>
<name>A0A7C4VAX5_9DEIN</name>
<dbReference type="GO" id="GO:0005829">
    <property type="term" value="C:cytosol"/>
    <property type="evidence" value="ECO:0007669"/>
    <property type="project" value="TreeGrafter"/>
</dbReference>
<protein>
    <recommendedName>
        <fullName evidence="3 7">Guanine deaminase</fullName>
        <shortName evidence="8">Guanase</shortName>
        <ecNumber evidence="3 7">3.5.4.3</ecNumber>
    </recommendedName>
    <alternativeName>
        <fullName evidence="8">Guanine aminohydrolase</fullName>
    </alternativeName>
</protein>
<dbReference type="NCBIfam" id="TIGR02967">
    <property type="entry name" value="guan_deamin"/>
    <property type="match status" value="1"/>
</dbReference>
<sequence length="427" mass="46103">MLHAVGEGPLEARLEGWSDGGLFIENGRIADAGPFAEVRARHPGAKVRRLEGGLLLPGFVDAHVHYPQTGVIGALGLDLLDWLEQVTLPAEARFADEAYARREARTFLRALVRSGTTRALVFGSHFAPAQAALFEEAATLGFPLTSGLATGDRNLRGELHTTPERAYEENRALIERFHGKNGLRYAVTPRFALSASEALLEVSGALLRAHPDLHFQTHLNENPREIEAVARLFPTARDYLDVYDRYGLVGPRAVFAHDVHPNPRELERLAASAAWVAHCPSSNTFLGSGLFPMRAHLAAGARFALGTDVGAGTRFSLLGEAMDAYKTQRVREDGVNLSAAALLWLATRAGAAALGQADEAGGLEAGKSADLVWLRPLPNSTLEAVLNHAESVERALGALFALAREAEVAAVWIRGRPVYERGMLQAE</sequence>
<dbReference type="Gene3D" id="3.20.20.140">
    <property type="entry name" value="Metal-dependent hydrolases"/>
    <property type="match status" value="1"/>
</dbReference>